<dbReference type="FunFam" id="3.90.550.10:FF:000003">
    <property type="entry name" value="2-C-methyl-D-erythritol 4-phosphate cytidylyltransferase"/>
    <property type="match status" value="1"/>
</dbReference>
<dbReference type="InterPro" id="IPR029044">
    <property type="entry name" value="Nucleotide-diphossugar_trans"/>
</dbReference>
<dbReference type="HAMAP" id="MF_00108">
    <property type="entry name" value="IspD"/>
    <property type="match status" value="1"/>
</dbReference>
<dbReference type="GO" id="GO:0050518">
    <property type="term" value="F:2-C-methyl-D-erythritol 4-phosphate cytidylyltransferase activity"/>
    <property type="evidence" value="ECO:0007669"/>
    <property type="project" value="UniProtKB-UniRule"/>
</dbReference>
<dbReference type="InterPro" id="IPR001228">
    <property type="entry name" value="IspD"/>
</dbReference>
<dbReference type="NCBIfam" id="NF001186">
    <property type="entry name" value="PRK00155.2-3"/>
    <property type="match status" value="1"/>
</dbReference>
<keyword evidence="5" id="KW-1185">Reference proteome</keyword>
<keyword evidence="2 3" id="KW-0548">Nucleotidyltransferase</keyword>
<feature type="site" description="Transition state stabilizer" evidence="3">
    <location>
        <position position="18"/>
    </location>
</feature>
<dbReference type="OrthoDB" id="9806837at2"/>
<sequence>MADRIKVAVIVAGGSGTRMGSATPKQFMEIGGKPLLYHTINAFLQAYDDMHIVLVVPETHQAYIATLLTAFDRPPSVALVHGGETRFHSVKNGLATIRQPAVLFVHDGVRPLLSPSLIRRCYESALAKGNAIPAVEMKDSLREVDDEGNMAVDRSRFRIIQTPQTFLSEVLLPAFEQPYDPLFTDEASVVERAGEEIHLVEGEEQNIKITRPVDLAIANAFLAGHGL</sequence>
<evidence type="ECO:0000313" key="4">
    <source>
        <dbReference type="EMBL" id="RPD39034.1"/>
    </source>
</evidence>
<feature type="site" description="Positions MEP for the nucleophilic attack" evidence="3">
    <location>
        <position position="154"/>
    </location>
</feature>
<comment type="similarity">
    <text evidence="3">Belongs to the IspD/TarI cytidylyltransferase family. IspD subfamily.</text>
</comment>
<dbReference type="Gene3D" id="3.90.550.10">
    <property type="entry name" value="Spore Coat Polysaccharide Biosynthesis Protein SpsA, Chain A"/>
    <property type="match status" value="1"/>
</dbReference>
<comment type="caution">
    <text evidence="4">The sequence shown here is derived from an EMBL/GenBank/DDBJ whole genome shotgun (WGS) entry which is preliminary data.</text>
</comment>
<dbReference type="CDD" id="cd02516">
    <property type="entry name" value="CDP-ME_synthetase"/>
    <property type="match status" value="1"/>
</dbReference>
<evidence type="ECO:0000256" key="2">
    <source>
        <dbReference type="ARBA" id="ARBA00022695"/>
    </source>
</evidence>
<keyword evidence="3" id="KW-0414">Isoprene biosynthesis</keyword>
<evidence type="ECO:0000313" key="5">
    <source>
        <dbReference type="Proteomes" id="UP000279089"/>
    </source>
</evidence>
<dbReference type="UniPathway" id="UPA00056">
    <property type="reaction ID" value="UER00093"/>
</dbReference>
<comment type="function">
    <text evidence="3">Catalyzes the formation of 4-diphosphocytidyl-2-C-methyl-D-erythritol from CTP and 2-C-methyl-D-erythritol 4-phosphate (MEP).</text>
</comment>
<protein>
    <recommendedName>
        <fullName evidence="3">2-C-methyl-D-erythritol 4-phosphate cytidylyltransferase</fullName>
        <ecNumber evidence="3">2.7.7.60</ecNumber>
    </recommendedName>
    <alternativeName>
        <fullName evidence="3">4-diphosphocytidyl-2C-methyl-D-erythritol synthase</fullName>
    </alternativeName>
    <alternativeName>
        <fullName evidence="3">MEP cytidylyltransferase</fullName>
        <shortName evidence="3">MCT</shortName>
    </alternativeName>
</protein>
<name>A0A3N4M6L5_9BACT</name>
<keyword evidence="1 3" id="KW-0808">Transferase</keyword>
<feature type="site" description="Transition state stabilizer" evidence="3">
    <location>
        <position position="25"/>
    </location>
</feature>
<dbReference type="InterPro" id="IPR050088">
    <property type="entry name" value="IspD/TarI_cytidylyltransf_bact"/>
</dbReference>
<dbReference type="GO" id="GO:0019288">
    <property type="term" value="P:isopentenyl diphosphate biosynthetic process, methylerythritol 4-phosphate pathway"/>
    <property type="evidence" value="ECO:0007669"/>
    <property type="project" value="UniProtKB-UniRule"/>
</dbReference>
<gene>
    <name evidence="3" type="primary">ispD</name>
    <name evidence="4" type="ORF">EG028_22825</name>
</gene>
<accession>A0A3N4M6L5</accession>
<dbReference type="NCBIfam" id="TIGR00453">
    <property type="entry name" value="ispD"/>
    <property type="match status" value="1"/>
</dbReference>
<comment type="catalytic activity">
    <reaction evidence="3">
        <text>2-C-methyl-D-erythritol 4-phosphate + CTP + H(+) = 4-CDP-2-C-methyl-D-erythritol + diphosphate</text>
        <dbReference type="Rhea" id="RHEA:13429"/>
        <dbReference type="ChEBI" id="CHEBI:15378"/>
        <dbReference type="ChEBI" id="CHEBI:33019"/>
        <dbReference type="ChEBI" id="CHEBI:37563"/>
        <dbReference type="ChEBI" id="CHEBI:57823"/>
        <dbReference type="ChEBI" id="CHEBI:58262"/>
        <dbReference type="EC" id="2.7.7.60"/>
    </reaction>
</comment>
<dbReference type="PANTHER" id="PTHR32125">
    <property type="entry name" value="2-C-METHYL-D-ERYTHRITOL 4-PHOSPHATE CYTIDYLYLTRANSFERASE, CHLOROPLASTIC"/>
    <property type="match status" value="1"/>
</dbReference>
<proteinExistence type="inferred from homology"/>
<evidence type="ECO:0000256" key="1">
    <source>
        <dbReference type="ARBA" id="ARBA00022679"/>
    </source>
</evidence>
<dbReference type="EMBL" id="RMBX01000013">
    <property type="protein sequence ID" value="RPD39034.1"/>
    <property type="molecule type" value="Genomic_DNA"/>
</dbReference>
<dbReference type="RefSeq" id="WP_120518646.1">
    <property type="nucleotide sequence ID" value="NZ_QXZY01000013.1"/>
</dbReference>
<dbReference type="PANTHER" id="PTHR32125:SF4">
    <property type="entry name" value="2-C-METHYL-D-ERYTHRITOL 4-PHOSPHATE CYTIDYLYLTRANSFERASE, CHLOROPLASTIC"/>
    <property type="match status" value="1"/>
</dbReference>
<dbReference type="EC" id="2.7.7.60" evidence="3"/>
<dbReference type="Pfam" id="PF01128">
    <property type="entry name" value="IspD"/>
    <property type="match status" value="1"/>
</dbReference>
<dbReference type="InterPro" id="IPR034683">
    <property type="entry name" value="IspD/TarI"/>
</dbReference>
<dbReference type="Proteomes" id="UP000279089">
    <property type="component" value="Unassembled WGS sequence"/>
</dbReference>
<organism evidence="4 5">
    <name type="scientific">Chitinophaga barathri</name>
    <dbReference type="NCBI Taxonomy" id="1647451"/>
    <lineage>
        <taxon>Bacteria</taxon>
        <taxon>Pseudomonadati</taxon>
        <taxon>Bacteroidota</taxon>
        <taxon>Chitinophagia</taxon>
        <taxon>Chitinophagales</taxon>
        <taxon>Chitinophagaceae</taxon>
        <taxon>Chitinophaga</taxon>
    </lineage>
</organism>
<evidence type="ECO:0000256" key="3">
    <source>
        <dbReference type="HAMAP-Rule" id="MF_00108"/>
    </source>
</evidence>
<comment type="pathway">
    <text evidence="3">Isoprenoid biosynthesis; isopentenyl diphosphate biosynthesis via DXP pathway; isopentenyl diphosphate from 1-deoxy-D-xylulose 5-phosphate: step 2/6.</text>
</comment>
<reference evidence="5" key="1">
    <citation type="submission" date="2018-11" db="EMBL/GenBank/DDBJ databases">
        <title>Chitinophaga lutea sp.nov., isolate from arsenic contaminated soil.</title>
        <authorList>
            <person name="Zong Y."/>
        </authorList>
    </citation>
    <scope>NUCLEOTIDE SEQUENCE [LARGE SCALE GENOMIC DNA]</scope>
    <source>
        <strain evidence="5">YLT18</strain>
    </source>
</reference>
<dbReference type="SUPFAM" id="SSF53448">
    <property type="entry name" value="Nucleotide-diphospho-sugar transferases"/>
    <property type="match status" value="1"/>
</dbReference>
<feature type="site" description="Positions MEP for the nucleophilic attack" evidence="3">
    <location>
        <position position="208"/>
    </location>
</feature>
<dbReference type="AlphaFoldDB" id="A0A3N4M6L5"/>